<protein>
    <submittedName>
        <fullName evidence="1">Uncharacterized protein</fullName>
    </submittedName>
</protein>
<sequence>VAKLNDVNSKDILSAISMGCNAMSNCFNVDDDNIPYFRVIIKPSAFLGISLESHMPGRHLNALLNVEDSTNINISEEAVHNHTKAAFLSYSGALAFPMDRGPFITSTQTKIPNVFNPHHIREGFHALYSLIKYRNSEQAVEVAEKSIKDITT</sequence>
<dbReference type="AlphaFoldDB" id="A0A382LPF2"/>
<gene>
    <name evidence="1" type="ORF">METZ01_LOCUS291443</name>
</gene>
<evidence type="ECO:0000313" key="1">
    <source>
        <dbReference type="EMBL" id="SVC38589.1"/>
    </source>
</evidence>
<reference evidence="1" key="1">
    <citation type="submission" date="2018-05" db="EMBL/GenBank/DDBJ databases">
        <authorList>
            <person name="Lanie J.A."/>
            <person name="Ng W.-L."/>
            <person name="Kazmierczak K.M."/>
            <person name="Andrzejewski T.M."/>
            <person name="Davidsen T.M."/>
            <person name="Wayne K.J."/>
            <person name="Tettelin H."/>
            <person name="Glass J.I."/>
            <person name="Rusch D."/>
            <person name="Podicherti R."/>
            <person name="Tsui H.-C.T."/>
            <person name="Winkler M.E."/>
        </authorList>
    </citation>
    <scope>NUCLEOTIDE SEQUENCE</scope>
</reference>
<organism evidence="1">
    <name type="scientific">marine metagenome</name>
    <dbReference type="NCBI Taxonomy" id="408172"/>
    <lineage>
        <taxon>unclassified sequences</taxon>
        <taxon>metagenomes</taxon>
        <taxon>ecological metagenomes</taxon>
    </lineage>
</organism>
<accession>A0A382LPF2</accession>
<feature type="non-terminal residue" evidence="1">
    <location>
        <position position="1"/>
    </location>
</feature>
<proteinExistence type="predicted"/>
<feature type="non-terminal residue" evidence="1">
    <location>
        <position position="152"/>
    </location>
</feature>
<dbReference type="EMBL" id="UINC01088404">
    <property type="protein sequence ID" value="SVC38589.1"/>
    <property type="molecule type" value="Genomic_DNA"/>
</dbReference>
<name>A0A382LPF2_9ZZZZ</name>